<gene>
    <name evidence="3" type="ORF">TRV642_0185</name>
</gene>
<dbReference type="AlphaFoldDB" id="A0A9W4TC84"/>
<keyword evidence="1" id="KW-0732">Signal</keyword>
<keyword evidence="2" id="KW-0472">Membrane</keyword>
<reference evidence="3" key="1">
    <citation type="submission" date="2022-09" db="EMBL/GenBank/DDBJ databases">
        <authorList>
            <person name="Duchaud E."/>
        </authorList>
    </citation>
    <scope>NUCLEOTIDE SEQUENCE</scope>
    <source>
        <strain evidence="3">TRV642</strain>
    </source>
</reference>
<dbReference type="InterPro" id="IPR050955">
    <property type="entry name" value="Plant_Biomass_Hydrol_Est"/>
</dbReference>
<dbReference type="KEGG" id="fcs:TRV642_0185"/>
<keyword evidence="2" id="KW-0812">Transmembrane</keyword>
<dbReference type="InterPro" id="IPR029058">
    <property type="entry name" value="AB_hydrolase_fold"/>
</dbReference>
<dbReference type="Pfam" id="PF00756">
    <property type="entry name" value="Esterase"/>
    <property type="match status" value="1"/>
</dbReference>
<dbReference type="SUPFAM" id="SSF53474">
    <property type="entry name" value="alpha/beta-Hydrolases"/>
    <property type="match status" value="1"/>
</dbReference>
<proteinExistence type="predicted"/>
<evidence type="ECO:0000256" key="1">
    <source>
        <dbReference type="ARBA" id="ARBA00022729"/>
    </source>
</evidence>
<feature type="transmembrane region" description="Helical" evidence="2">
    <location>
        <begin position="21"/>
        <end position="38"/>
    </location>
</feature>
<evidence type="ECO:0000313" key="3">
    <source>
        <dbReference type="EMBL" id="CAI2765272.1"/>
    </source>
</evidence>
<dbReference type="SUPFAM" id="SSF49344">
    <property type="entry name" value="CBD9-like"/>
    <property type="match status" value="1"/>
</dbReference>
<dbReference type="Gene3D" id="3.40.50.1820">
    <property type="entry name" value="alpha/beta hydrolase"/>
    <property type="match status" value="1"/>
</dbReference>
<evidence type="ECO:0000256" key="2">
    <source>
        <dbReference type="SAM" id="Phobius"/>
    </source>
</evidence>
<dbReference type="PANTHER" id="PTHR43037">
    <property type="entry name" value="UNNAMED PRODUCT-RELATED"/>
    <property type="match status" value="1"/>
</dbReference>
<name>A0A9W4TC84_9FLAO</name>
<dbReference type="Proteomes" id="UP001152749">
    <property type="component" value="Chromosome"/>
</dbReference>
<protein>
    <submittedName>
        <fullName evidence="3">Peptidase_S9 domain-containing protein</fullName>
    </submittedName>
</protein>
<keyword evidence="2" id="KW-1133">Transmembrane helix</keyword>
<sequence length="644" mass="74793">MTTDRLFENKTLDINMKTKGYFLYFVWCMIQIVSGQSSQSDKIRFLDFTPVIDGKLDRKLIHFEQKEFNHFFPFDNPAASRAKITYLIAYTPTHLYLYIETPADSITYRDRGFINGDGFKLLLAKPQKNSLTDEYYDIAFSPSKDKKYWARKRIWDYNRNQSHGKKLSTETRFEEIVYNGKCGFEVLLAWKDVDPYHPWFSEQLGYNLYFAKAIANDAATGYSVVKDEGIWDEEIPKRNFIPFVFEKPKRINKSVLIAKLTRRNIRVHDSLPVDLMTLSKTTEIRPVQITIRNDSSKIILDTKIDCSLKNKTQHKLTSLKYSILKAGLYHFFSRSGNDTIGQYDFVVFPKFDFDSIRSQIIQNQYRLEYGTVNTLLFKANEVEKQLHQLKPYETGKKILDKYFLFEAELHSFLKGNDPYKGITKPYRRAFKSKYDNSFQPYTIKLPQDYSPTKKYPLLVFLHGSGQDEQGVLNQARSGGDFIEVAPFARDMYNCYDSDSSQKDIMEAIEDVMDHFPVDKSKMVIAGFSMGGYGALRTYYQHPELYKGVAVFAGHPDLANEWLGSGHPSFLEDQFLAPFSKIPVFVYHGRKDGALPVAKAEELIRKLKSNGIVVTERIMDGKTHEYPDDETNKIYFEWLTKITEK</sequence>
<dbReference type="PANTHER" id="PTHR43037:SF1">
    <property type="entry name" value="BLL1128 PROTEIN"/>
    <property type="match status" value="1"/>
</dbReference>
<accession>A0A9W4TC84</accession>
<evidence type="ECO:0000313" key="4">
    <source>
        <dbReference type="Proteomes" id="UP001152749"/>
    </source>
</evidence>
<dbReference type="InterPro" id="IPR000801">
    <property type="entry name" value="Esterase-like"/>
</dbReference>
<dbReference type="EMBL" id="OX336425">
    <property type="protein sequence ID" value="CAI2765272.1"/>
    <property type="molecule type" value="Genomic_DNA"/>
</dbReference>
<organism evidence="3 4">
    <name type="scientific">Flavobacterium collinsii</name>
    <dbReference type="NCBI Taxonomy" id="1114861"/>
    <lineage>
        <taxon>Bacteria</taxon>
        <taxon>Pseudomonadati</taxon>
        <taxon>Bacteroidota</taxon>
        <taxon>Flavobacteriia</taxon>
        <taxon>Flavobacteriales</taxon>
        <taxon>Flavobacteriaceae</taxon>
        <taxon>Flavobacterium</taxon>
    </lineage>
</organism>
<dbReference type="Gene3D" id="2.60.40.1190">
    <property type="match status" value="1"/>
</dbReference>